<feature type="transmembrane region" description="Helical" evidence="8">
    <location>
        <begin position="376"/>
        <end position="395"/>
    </location>
</feature>
<organism evidence="11 12">
    <name type="scientific">Aquibium oceanicum</name>
    <dbReference type="NCBI Taxonomy" id="1670800"/>
    <lineage>
        <taxon>Bacteria</taxon>
        <taxon>Pseudomonadati</taxon>
        <taxon>Pseudomonadota</taxon>
        <taxon>Alphaproteobacteria</taxon>
        <taxon>Hyphomicrobiales</taxon>
        <taxon>Phyllobacteriaceae</taxon>
        <taxon>Aquibium</taxon>
    </lineage>
</organism>
<feature type="transmembrane region" description="Helical" evidence="8">
    <location>
        <begin position="275"/>
        <end position="293"/>
    </location>
</feature>
<evidence type="ECO:0000256" key="5">
    <source>
        <dbReference type="ARBA" id="ARBA00022989"/>
    </source>
</evidence>
<keyword evidence="3" id="KW-0808">Transferase</keyword>
<reference evidence="12" key="1">
    <citation type="submission" date="2016-11" db="EMBL/GenBank/DDBJ databases">
        <title>Mesorhizobium oceanicum sp. nov., isolated from deep seawater in South China Sea.</title>
        <authorList>
            <person name="Fu G.-Y."/>
        </authorList>
    </citation>
    <scope>NUCLEOTIDE SEQUENCE [LARGE SCALE GENOMIC DNA]</scope>
    <source>
        <strain evidence="12">B7</strain>
    </source>
</reference>
<sequence length="691" mass="77777">MTFIVVSFPFVWERLRGVAEWASDTLVERSEVSPVQSAHRPEIVGLRAIAVLAVVLFHAGVPGLDGGFTGVDVFFVISGYLITRKIVNERSTGRFRFSNFYAGRVRRLLPSVIATLAISFAFAATMMSPDELQQFAASMLASALFIPNIFFWSQTDYFGPAAHTQPLLHFWSLGVEEQFYFVWPALIGLLLLLPKRLMLVILASLALTSLVAAEIVIRSYEPVTAFFWMPFRIVEFSIGAALVWIPQPHRLKSVLSVAGLVMILASIVFAEETYFPGIPSLLPCLGAALVILAGDAKTNRVLLDNRPAKFFGDISYVLYLVHWPIVVFWIYKFGPLDMQDRFAVIALAVLLGAAMHHAVEIPFWKGRGRSVGNLRFSGATFAVLVLLMVPVASAYSDGWEWRTPESAKRYLANMQTTGPKKRPPVKNPELRIAILGDSHAQHYEWLLDGYLRERNIDLVRVGGRCFPFPQLARIVDGKQMCPNFLKEYKKAFRGDKFDGVIVAARWELSTEEPASDGADPGNEGRTFFLKFRAEKDPVLSVAYSRKVFKSALRNLTKSLSKENLPLLIMGQIPPLGQSMKRCMMQNPSSCKPFYTRKQAYERVDYSQEIFRRTEKRETSVFFLDAFNILCGKAADRCPTTYKDIFIYRDDDHLNYDAARAIVNLFYPKIDDFIAAARARKDSMAATLSSVR</sequence>
<keyword evidence="5 8" id="KW-1133">Transmembrane helix</keyword>
<dbReference type="GO" id="GO:0016788">
    <property type="term" value="F:hydrolase activity, acting on ester bonds"/>
    <property type="evidence" value="ECO:0007669"/>
    <property type="project" value="UniProtKB-ARBA"/>
</dbReference>
<protein>
    <recommendedName>
        <fullName evidence="13">Acyltransferase</fullName>
    </recommendedName>
</protein>
<keyword evidence="12" id="KW-1185">Reference proteome</keyword>
<keyword evidence="6 8" id="KW-0472">Membrane</keyword>
<dbReference type="KEGG" id="meso:BSQ44_08880"/>
<gene>
    <name evidence="11" type="ORF">BSQ44_08880</name>
</gene>
<feature type="domain" description="SGNH" evidence="10">
    <location>
        <begin position="428"/>
        <end position="667"/>
    </location>
</feature>
<dbReference type="EMBL" id="CP018171">
    <property type="protein sequence ID" value="APH71471.1"/>
    <property type="molecule type" value="Genomic_DNA"/>
</dbReference>
<evidence type="ECO:0000256" key="1">
    <source>
        <dbReference type="ARBA" id="ARBA00004651"/>
    </source>
</evidence>
<evidence type="ECO:0000256" key="3">
    <source>
        <dbReference type="ARBA" id="ARBA00022679"/>
    </source>
</evidence>
<dbReference type="PANTHER" id="PTHR23028">
    <property type="entry name" value="ACETYLTRANSFERASE"/>
    <property type="match status" value="1"/>
</dbReference>
<dbReference type="RefSeq" id="WP_072603166.1">
    <property type="nucleotide sequence ID" value="NZ_CP018171.1"/>
</dbReference>
<dbReference type="OrthoDB" id="9796461at2"/>
<dbReference type="Pfam" id="PF19040">
    <property type="entry name" value="SGNH"/>
    <property type="match status" value="1"/>
</dbReference>
<dbReference type="InterPro" id="IPR050879">
    <property type="entry name" value="Acyltransferase_3"/>
</dbReference>
<feature type="transmembrane region" description="Helical" evidence="8">
    <location>
        <begin position="132"/>
        <end position="152"/>
    </location>
</feature>
<dbReference type="InterPro" id="IPR043968">
    <property type="entry name" value="SGNH"/>
</dbReference>
<dbReference type="SUPFAM" id="SSF52266">
    <property type="entry name" value="SGNH hydrolase"/>
    <property type="match status" value="1"/>
</dbReference>
<keyword evidence="7" id="KW-0012">Acyltransferase</keyword>
<feature type="transmembrane region" description="Helical" evidence="8">
    <location>
        <begin position="223"/>
        <end position="244"/>
    </location>
</feature>
<feature type="transmembrane region" description="Helical" evidence="8">
    <location>
        <begin position="108"/>
        <end position="126"/>
    </location>
</feature>
<feature type="transmembrane region" description="Helical" evidence="8">
    <location>
        <begin position="251"/>
        <end position="269"/>
    </location>
</feature>
<dbReference type="STRING" id="1670800.BSQ44_08880"/>
<feature type="transmembrane region" description="Helical" evidence="8">
    <location>
        <begin position="44"/>
        <end position="61"/>
    </location>
</feature>
<dbReference type="GO" id="GO:0009103">
    <property type="term" value="P:lipopolysaccharide biosynthetic process"/>
    <property type="evidence" value="ECO:0007669"/>
    <property type="project" value="TreeGrafter"/>
</dbReference>
<feature type="transmembrane region" description="Helical" evidence="8">
    <location>
        <begin position="343"/>
        <end position="364"/>
    </location>
</feature>
<evidence type="ECO:0000256" key="8">
    <source>
        <dbReference type="SAM" id="Phobius"/>
    </source>
</evidence>
<evidence type="ECO:0000256" key="2">
    <source>
        <dbReference type="ARBA" id="ARBA00022475"/>
    </source>
</evidence>
<dbReference type="GO" id="GO:0005886">
    <property type="term" value="C:plasma membrane"/>
    <property type="evidence" value="ECO:0007669"/>
    <property type="project" value="UniProtKB-SubCell"/>
</dbReference>
<evidence type="ECO:0000313" key="12">
    <source>
        <dbReference type="Proteomes" id="UP000182840"/>
    </source>
</evidence>
<feature type="transmembrane region" description="Helical" evidence="8">
    <location>
        <begin position="197"/>
        <end position="217"/>
    </location>
</feature>
<keyword evidence="4 8" id="KW-0812">Transmembrane</keyword>
<feature type="transmembrane region" description="Helical" evidence="8">
    <location>
        <begin position="314"/>
        <end position="331"/>
    </location>
</feature>
<dbReference type="Gene3D" id="3.40.50.1110">
    <property type="entry name" value="SGNH hydrolase"/>
    <property type="match status" value="1"/>
</dbReference>
<dbReference type="Pfam" id="PF01757">
    <property type="entry name" value="Acyl_transf_3"/>
    <property type="match status" value="1"/>
</dbReference>
<evidence type="ECO:0000259" key="9">
    <source>
        <dbReference type="Pfam" id="PF01757"/>
    </source>
</evidence>
<evidence type="ECO:0000256" key="4">
    <source>
        <dbReference type="ARBA" id="ARBA00022692"/>
    </source>
</evidence>
<dbReference type="AlphaFoldDB" id="A0A1L3SQ39"/>
<keyword evidence="2" id="KW-1003">Cell membrane</keyword>
<feature type="domain" description="Acyltransferase 3" evidence="9">
    <location>
        <begin position="43"/>
        <end position="351"/>
    </location>
</feature>
<dbReference type="Proteomes" id="UP000182840">
    <property type="component" value="Chromosome"/>
</dbReference>
<evidence type="ECO:0008006" key="13">
    <source>
        <dbReference type="Google" id="ProtNLM"/>
    </source>
</evidence>
<evidence type="ECO:0000256" key="7">
    <source>
        <dbReference type="ARBA" id="ARBA00023315"/>
    </source>
</evidence>
<evidence type="ECO:0000259" key="10">
    <source>
        <dbReference type="Pfam" id="PF19040"/>
    </source>
</evidence>
<dbReference type="GO" id="GO:0016747">
    <property type="term" value="F:acyltransferase activity, transferring groups other than amino-acyl groups"/>
    <property type="evidence" value="ECO:0007669"/>
    <property type="project" value="InterPro"/>
</dbReference>
<evidence type="ECO:0000256" key="6">
    <source>
        <dbReference type="ARBA" id="ARBA00023136"/>
    </source>
</evidence>
<name>A0A1L3SQ39_9HYPH</name>
<dbReference type="InterPro" id="IPR002656">
    <property type="entry name" value="Acyl_transf_3_dom"/>
</dbReference>
<dbReference type="PANTHER" id="PTHR23028:SF53">
    <property type="entry name" value="ACYL_TRANSF_3 DOMAIN-CONTAINING PROTEIN"/>
    <property type="match status" value="1"/>
</dbReference>
<dbReference type="InterPro" id="IPR036514">
    <property type="entry name" value="SGNH_hydro_sf"/>
</dbReference>
<comment type="subcellular location">
    <subcellularLocation>
        <location evidence="1">Cell membrane</location>
        <topology evidence="1">Multi-pass membrane protein</topology>
    </subcellularLocation>
</comment>
<evidence type="ECO:0000313" key="11">
    <source>
        <dbReference type="EMBL" id="APH71471.1"/>
    </source>
</evidence>
<proteinExistence type="predicted"/>
<feature type="transmembrane region" description="Helical" evidence="8">
    <location>
        <begin position="67"/>
        <end position="87"/>
    </location>
</feature>
<accession>A0A1L3SQ39</accession>